<accession>A0A8J3KLP3</accession>
<evidence type="ECO:0000259" key="1">
    <source>
        <dbReference type="Pfam" id="PF00078"/>
    </source>
</evidence>
<feature type="domain" description="Reverse transcriptase" evidence="1">
    <location>
        <begin position="56"/>
        <end position="229"/>
    </location>
</feature>
<dbReference type="Proteomes" id="UP000659904">
    <property type="component" value="Unassembled WGS sequence"/>
</dbReference>
<dbReference type="InterPro" id="IPR000477">
    <property type="entry name" value="RT_dom"/>
</dbReference>
<organism evidence="2 3">
    <name type="scientific">Catellatospora citrea</name>
    <dbReference type="NCBI Taxonomy" id="53366"/>
    <lineage>
        <taxon>Bacteria</taxon>
        <taxon>Bacillati</taxon>
        <taxon>Actinomycetota</taxon>
        <taxon>Actinomycetes</taxon>
        <taxon>Micromonosporales</taxon>
        <taxon>Micromonosporaceae</taxon>
        <taxon>Catellatospora</taxon>
    </lineage>
</organism>
<dbReference type="PANTHER" id="PTHR34047:SF8">
    <property type="entry name" value="PROTEIN YKFC"/>
    <property type="match status" value="1"/>
</dbReference>
<comment type="caution">
    <text evidence="2">The sequence shown here is derived from an EMBL/GenBank/DDBJ whole genome shotgun (WGS) entry which is preliminary data.</text>
</comment>
<reference evidence="2 3" key="1">
    <citation type="submission" date="2021-01" db="EMBL/GenBank/DDBJ databases">
        <title>Whole genome shotgun sequence of Catellatospora citrea NBRC 14495.</title>
        <authorList>
            <person name="Komaki H."/>
            <person name="Tamura T."/>
        </authorList>
    </citation>
    <scope>NUCLEOTIDE SEQUENCE [LARGE SCALE GENOMIC DNA]</scope>
    <source>
        <strain evidence="2 3">NBRC 14495</strain>
    </source>
</reference>
<proteinExistence type="predicted"/>
<gene>
    <name evidence="2" type="ORF">Cci01nite_71850</name>
</gene>
<dbReference type="PANTHER" id="PTHR34047">
    <property type="entry name" value="NUCLEAR INTRON MATURASE 1, MITOCHONDRIAL-RELATED"/>
    <property type="match status" value="1"/>
</dbReference>
<protein>
    <recommendedName>
        <fullName evidence="1">Reverse transcriptase domain-containing protein</fullName>
    </recommendedName>
</protein>
<evidence type="ECO:0000313" key="2">
    <source>
        <dbReference type="EMBL" id="GIG02092.1"/>
    </source>
</evidence>
<dbReference type="SUPFAM" id="SSF56672">
    <property type="entry name" value="DNA/RNA polymerases"/>
    <property type="match status" value="1"/>
</dbReference>
<dbReference type="Pfam" id="PF00078">
    <property type="entry name" value="RVT_1"/>
    <property type="match status" value="1"/>
</dbReference>
<keyword evidence="3" id="KW-1185">Reference proteome</keyword>
<dbReference type="AlphaFoldDB" id="A0A8J3KLP3"/>
<evidence type="ECO:0000313" key="3">
    <source>
        <dbReference type="Proteomes" id="UP000659904"/>
    </source>
</evidence>
<dbReference type="InterPro" id="IPR043502">
    <property type="entry name" value="DNA/RNA_pol_sf"/>
</dbReference>
<dbReference type="InterPro" id="IPR051083">
    <property type="entry name" value="GrpII_Intron_Splice-Mob/Def"/>
</dbReference>
<sequence length="245" mass="26361">MRRSSAPGADGMSWAAYRKGMRARLADLAARIHSGQWTPGPLRTVQLTSYAGKQFPAVIPTVEDRIVHRALRHILDPILDAAVLADWVSGYRPGRNRITALRQVDAHLHGGSAWLADVDVAAASAGSSAQELTGWLAQYVQDGSFLALFRRAVEGLPSPLVPGSGLWPVLFQLRLAQADARLGHLRVVRFADNYIACARSGDEAATAVSDITQALAVVGLAPNARKTQIRPPYLALAEDLFLIDG</sequence>
<name>A0A8J3KLP3_9ACTN</name>
<dbReference type="EMBL" id="BONH01000047">
    <property type="protein sequence ID" value="GIG02092.1"/>
    <property type="molecule type" value="Genomic_DNA"/>
</dbReference>